<evidence type="ECO:0000313" key="2">
    <source>
        <dbReference type="Proteomes" id="UP000217895"/>
    </source>
</evidence>
<gene>
    <name evidence="1" type="ORF">NIES2135_44370</name>
</gene>
<organism evidence="1 2">
    <name type="scientific">Leptolyngbya boryana NIES-2135</name>
    <dbReference type="NCBI Taxonomy" id="1973484"/>
    <lineage>
        <taxon>Bacteria</taxon>
        <taxon>Bacillati</taxon>
        <taxon>Cyanobacteriota</taxon>
        <taxon>Cyanophyceae</taxon>
        <taxon>Leptolyngbyales</taxon>
        <taxon>Leptolyngbyaceae</taxon>
        <taxon>Leptolyngbya group</taxon>
        <taxon>Leptolyngbya</taxon>
    </lineage>
</organism>
<protein>
    <submittedName>
        <fullName evidence="1">Uncharacterized protein</fullName>
    </submittedName>
</protein>
<proteinExistence type="predicted"/>
<evidence type="ECO:0000313" key="1">
    <source>
        <dbReference type="EMBL" id="BAY57567.1"/>
    </source>
</evidence>
<dbReference type="AlphaFoldDB" id="A0A1Z4JLU4"/>
<reference evidence="1 2" key="1">
    <citation type="submission" date="2017-06" db="EMBL/GenBank/DDBJ databases">
        <title>Genome sequencing of cyanobaciteial culture collection at National Institute for Environmental Studies (NIES).</title>
        <authorList>
            <person name="Hirose Y."/>
            <person name="Shimura Y."/>
            <person name="Fujisawa T."/>
            <person name="Nakamura Y."/>
            <person name="Kawachi M."/>
        </authorList>
    </citation>
    <scope>NUCLEOTIDE SEQUENCE [LARGE SCALE GENOMIC DNA]</scope>
    <source>
        <strain evidence="1 2">NIES-2135</strain>
    </source>
</reference>
<accession>A0A1Z4JLU4</accession>
<name>A0A1Z4JLU4_LEPBY</name>
<dbReference type="Proteomes" id="UP000217895">
    <property type="component" value="Chromosome"/>
</dbReference>
<dbReference type="EMBL" id="AP018203">
    <property type="protein sequence ID" value="BAY57567.1"/>
    <property type="molecule type" value="Genomic_DNA"/>
</dbReference>
<keyword evidence="2" id="KW-1185">Reference proteome</keyword>
<sequence length="69" mass="8012">MDIGLSITRTFMIPNRFNLWVGLSPAVAQSGAPQHDRFQWLYKVSVAWERRKHNHARVILDAESQIVDH</sequence>